<dbReference type="PROSITE" id="PS50887">
    <property type="entry name" value="GGDEF"/>
    <property type="match status" value="1"/>
</dbReference>
<evidence type="ECO:0000313" key="6">
    <source>
        <dbReference type="Proteomes" id="UP000094165"/>
    </source>
</evidence>
<accession>A0A1E5CP53</accession>
<proteinExistence type="predicted"/>
<reference evidence="5 6" key="1">
    <citation type="journal article" date="2012" name="Science">
        <title>Ecological populations of bacteria act as socially cohesive units of antibiotic production and resistance.</title>
        <authorList>
            <person name="Cordero O.X."/>
            <person name="Wildschutte H."/>
            <person name="Kirkup B."/>
            <person name="Proehl S."/>
            <person name="Ngo L."/>
            <person name="Hussain F."/>
            <person name="Le Roux F."/>
            <person name="Mincer T."/>
            <person name="Polz M.F."/>
        </authorList>
    </citation>
    <scope>NUCLEOTIDE SEQUENCE [LARGE SCALE GENOMIC DNA]</scope>
    <source>
        <strain evidence="5 6">FF-238</strain>
    </source>
</reference>
<feature type="domain" description="GGDEF" evidence="4">
    <location>
        <begin position="210"/>
        <end position="342"/>
    </location>
</feature>
<dbReference type="GO" id="GO:0052621">
    <property type="term" value="F:diguanylate cyclase activity"/>
    <property type="evidence" value="ECO:0007669"/>
    <property type="project" value="UniProtKB-EC"/>
</dbReference>
<dbReference type="SUPFAM" id="SSF55073">
    <property type="entry name" value="Nucleotide cyclase"/>
    <property type="match status" value="1"/>
</dbReference>
<dbReference type="GO" id="GO:0005886">
    <property type="term" value="C:plasma membrane"/>
    <property type="evidence" value="ECO:0007669"/>
    <property type="project" value="TreeGrafter"/>
</dbReference>
<dbReference type="SUPFAM" id="SSF55781">
    <property type="entry name" value="GAF domain-like"/>
    <property type="match status" value="1"/>
</dbReference>
<dbReference type="InterPro" id="IPR050469">
    <property type="entry name" value="Diguanylate_Cyclase"/>
</dbReference>
<dbReference type="GO" id="GO:0043709">
    <property type="term" value="P:cell adhesion involved in single-species biofilm formation"/>
    <property type="evidence" value="ECO:0007669"/>
    <property type="project" value="TreeGrafter"/>
</dbReference>
<dbReference type="SMART" id="SM00065">
    <property type="entry name" value="GAF"/>
    <property type="match status" value="1"/>
</dbReference>
<dbReference type="Proteomes" id="UP000094165">
    <property type="component" value="Unassembled WGS sequence"/>
</dbReference>
<evidence type="ECO:0000256" key="1">
    <source>
        <dbReference type="ARBA" id="ARBA00001946"/>
    </source>
</evidence>
<dbReference type="InterPro" id="IPR029016">
    <property type="entry name" value="GAF-like_dom_sf"/>
</dbReference>
<dbReference type="Pfam" id="PF01590">
    <property type="entry name" value="GAF"/>
    <property type="match status" value="1"/>
</dbReference>
<dbReference type="RefSeq" id="WP_040887218.1">
    <property type="nucleotide sequence ID" value="NZ_AJYW02000285.1"/>
</dbReference>
<dbReference type="InterPro" id="IPR029787">
    <property type="entry name" value="Nucleotide_cyclase"/>
</dbReference>
<dbReference type="FunFam" id="3.30.70.270:FF:000001">
    <property type="entry name" value="Diguanylate cyclase domain protein"/>
    <property type="match status" value="1"/>
</dbReference>
<dbReference type="InterPro" id="IPR043128">
    <property type="entry name" value="Rev_trsase/Diguanyl_cyclase"/>
</dbReference>
<dbReference type="InterPro" id="IPR000160">
    <property type="entry name" value="GGDEF_dom"/>
</dbReference>
<dbReference type="EC" id="2.7.7.65" evidence="2"/>
<dbReference type="Pfam" id="PF00990">
    <property type="entry name" value="GGDEF"/>
    <property type="match status" value="1"/>
</dbReference>
<evidence type="ECO:0000256" key="2">
    <source>
        <dbReference type="ARBA" id="ARBA00012528"/>
    </source>
</evidence>
<comment type="catalytic activity">
    <reaction evidence="3">
        <text>2 GTP = 3',3'-c-di-GMP + 2 diphosphate</text>
        <dbReference type="Rhea" id="RHEA:24898"/>
        <dbReference type="ChEBI" id="CHEBI:33019"/>
        <dbReference type="ChEBI" id="CHEBI:37565"/>
        <dbReference type="ChEBI" id="CHEBI:58805"/>
        <dbReference type="EC" id="2.7.7.65"/>
    </reaction>
</comment>
<protein>
    <recommendedName>
        <fullName evidence="2">diguanylate cyclase</fullName>
        <ecNumber evidence="2">2.7.7.65</ecNumber>
    </recommendedName>
</protein>
<dbReference type="NCBIfam" id="TIGR00254">
    <property type="entry name" value="GGDEF"/>
    <property type="match status" value="1"/>
</dbReference>
<dbReference type="CDD" id="cd01949">
    <property type="entry name" value="GGDEF"/>
    <property type="match status" value="1"/>
</dbReference>
<sequence>MSLSAHCFQSANEERQHVNLPLEFLNDLAQSQSVQEILNCTSYWVRKIFNADRASIALAKNETTLEVFSLTGNTVIPLGRVIPIQSTLVGRVYLRRALAICENNHSAEYIDCQWLAEGGLLSCMDAPLLSHDACYGTLNVAHSEQCRYQESDAQILTSIAQWVAAQIRVQKQIEDAKTLAGIDWLTGALNRRAFMEITDELSFKPSLKSHCHALLMIDIDNFKKINDQYGHLAGDEVLIMVSRAIRSAKREEDIFARIGGEEFALLLKDVPHEVILKRAELHRTEIEKLFINLDDNKISCTISVGVATPIESDVSFRCILARADCALYRAKGDGKNRVIVAD</sequence>
<dbReference type="PANTHER" id="PTHR45138:SF9">
    <property type="entry name" value="DIGUANYLATE CYCLASE DGCM-RELATED"/>
    <property type="match status" value="1"/>
</dbReference>
<keyword evidence="6" id="KW-1185">Reference proteome</keyword>
<name>A0A1E5CP53_9VIBR</name>
<dbReference type="Gene3D" id="3.30.70.270">
    <property type="match status" value="1"/>
</dbReference>
<dbReference type="InterPro" id="IPR003018">
    <property type="entry name" value="GAF"/>
</dbReference>
<evidence type="ECO:0000313" key="5">
    <source>
        <dbReference type="EMBL" id="OEE71695.1"/>
    </source>
</evidence>
<dbReference type="PANTHER" id="PTHR45138">
    <property type="entry name" value="REGULATORY COMPONENTS OF SENSORY TRANSDUCTION SYSTEM"/>
    <property type="match status" value="1"/>
</dbReference>
<organism evidence="5 6">
    <name type="scientific">Vibrio genomosp. F6 str. FF-238</name>
    <dbReference type="NCBI Taxonomy" id="1191298"/>
    <lineage>
        <taxon>Bacteria</taxon>
        <taxon>Pseudomonadati</taxon>
        <taxon>Pseudomonadota</taxon>
        <taxon>Gammaproteobacteria</taxon>
        <taxon>Vibrionales</taxon>
        <taxon>Vibrionaceae</taxon>
        <taxon>Vibrio</taxon>
    </lineage>
</organism>
<evidence type="ECO:0000256" key="3">
    <source>
        <dbReference type="ARBA" id="ARBA00034247"/>
    </source>
</evidence>
<dbReference type="EMBL" id="AJYW02000285">
    <property type="protein sequence ID" value="OEE71695.1"/>
    <property type="molecule type" value="Genomic_DNA"/>
</dbReference>
<gene>
    <name evidence="5" type="ORF">A130_07800</name>
</gene>
<dbReference type="GO" id="GO:1902201">
    <property type="term" value="P:negative regulation of bacterial-type flagellum-dependent cell motility"/>
    <property type="evidence" value="ECO:0007669"/>
    <property type="project" value="TreeGrafter"/>
</dbReference>
<dbReference type="AlphaFoldDB" id="A0A1E5CP53"/>
<dbReference type="Gene3D" id="3.30.450.40">
    <property type="match status" value="1"/>
</dbReference>
<evidence type="ECO:0000259" key="4">
    <source>
        <dbReference type="PROSITE" id="PS50887"/>
    </source>
</evidence>
<dbReference type="SMART" id="SM00267">
    <property type="entry name" value="GGDEF"/>
    <property type="match status" value="1"/>
</dbReference>
<comment type="caution">
    <text evidence="5">The sequence shown here is derived from an EMBL/GenBank/DDBJ whole genome shotgun (WGS) entry which is preliminary data.</text>
</comment>
<comment type="cofactor">
    <cofactor evidence="1">
        <name>Mg(2+)</name>
        <dbReference type="ChEBI" id="CHEBI:18420"/>
    </cofactor>
</comment>